<evidence type="ECO:0000256" key="1">
    <source>
        <dbReference type="ARBA" id="ARBA00022679"/>
    </source>
</evidence>
<name>A0AAF0YTM2_9CORY</name>
<accession>A0AAF0YTM2</accession>
<dbReference type="GO" id="GO:0070204">
    <property type="term" value="F:2-succinyl-5-enolpyruvyl-6-hydroxy-3-cyclohexene-1-carboxylic-acid synthase activity"/>
    <property type="evidence" value="ECO:0007669"/>
    <property type="project" value="UniProtKB-UniRule"/>
</dbReference>
<keyword evidence="2 6" id="KW-0479">Metal-binding</keyword>
<evidence type="ECO:0000259" key="7">
    <source>
        <dbReference type="Pfam" id="PF02776"/>
    </source>
</evidence>
<protein>
    <recommendedName>
        <fullName evidence="6">2-succinyl-5-enolpyruvyl-6-hydroxy-3-cyclohexene-1-carboxylate synthase</fullName>
        <shortName evidence="6">SEPHCHC synthase</shortName>
        <ecNumber evidence="6">2.2.1.9</ecNumber>
    </recommendedName>
    <alternativeName>
        <fullName evidence="6">Menaquinone biosynthesis protein MenD</fullName>
    </alternativeName>
</protein>
<dbReference type="Gene3D" id="3.40.50.970">
    <property type="match status" value="2"/>
</dbReference>
<dbReference type="GO" id="GO:0000287">
    <property type="term" value="F:magnesium ion binding"/>
    <property type="evidence" value="ECO:0007669"/>
    <property type="project" value="UniProtKB-UniRule"/>
</dbReference>
<dbReference type="PANTHER" id="PTHR42916:SF1">
    <property type="entry name" value="PROTEIN PHYLLO, CHLOROPLASTIC"/>
    <property type="match status" value="1"/>
</dbReference>
<feature type="domain" description="Thiamine pyrophosphate enzyme N-terminal TPP-binding" evidence="7">
    <location>
        <begin position="7"/>
        <end position="116"/>
    </location>
</feature>
<dbReference type="EC" id="2.2.1.9" evidence="6"/>
<dbReference type="Proteomes" id="UP000234560">
    <property type="component" value="Chromosome"/>
</dbReference>
<dbReference type="GO" id="GO:0009234">
    <property type="term" value="P:menaquinone biosynthetic process"/>
    <property type="evidence" value="ECO:0007669"/>
    <property type="project" value="UniProtKB-UniRule"/>
</dbReference>
<keyword evidence="3 6" id="KW-0460">Magnesium</keyword>
<dbReference type="InterPro" id="IPR012001">
    <property type="entry name" value="Thiamin_PyroP_enz_TPP-bd_dom"/>
</dbReference>
<dbReference type="GO" id="GO:0030145">
    <property type="term" value="F:manganese ion binding"/>
    <property type="evidence" value="ECO:0007669"/>
    <property type="project" value="UniProtKB-UniRule"/>
</dbReference>
<dbReference type="PANTHER" id="PTHR42916">
    <property type="entry name" value="2-SUCCINYL-5-ENOLPYRUVYL-6-HYDROXY-3-CYCLOHEXENE-1-CARBOXYLATE SYNTHASE"/>
    <property type="match status" value="1"/>
</dbReference>
<comment type="catalytic activity">
    <reaction evidence="6">
        <text>isochorismate + 2-oxoglutarate + H(+) = 5-enolpyruvoyl-6-hydroxy-2-succinyl-cyclohex-3-ene-1-carboxylate + CO2</text>
        <dbReference type="Rhea" id="RHEA:25593"/>
        <dbReference type="ChEBI" id="CHEBI:15378"/>
        <dbReference type="ChEBI" id="CHEBI:16526"/>
        <dbReference type="ChEBI" id="CHEBI:16810"/>
        <dbReference type="ChEBI" id="CHEBI:29780"/>
        <dbReference type="ChEBI" id="CHEBI:58818"/>
        <dbReference type="EC" id="2.2.1.9"/>
    </reaction>
</comment>
<dbReference type="Pfam" id="PF02776">
    <property type="entry name" value="TPP_enzyme_N"/>
    <property type="match status" value="1"/>
</dbReference>
<dbReference type="AlphaFoldDB" id="A0AAF0YTM2"/>
<dbReference type="SUPFAM" id="SSF52518">
    <property type="entry name" value="Thiamin diphosphate-binding fold (THDP-binding)"/>
    <property type="match status" value="2"/>
</dbReference>
<evidence type="ECO:0000256" key="5">
    <source>
        <dbReference type="ARBA" id="ARBA00023211"/>
    </source>
</evidence>
<evidence type="ECO:0000256" key="6">
    <source>
        <dbReference type="HAMAP-Rule" id="MF_01659"/>
    </source>
</evidence>
<evidence type="ECO:0000256" key="2">
    <source>
        <dbReference type="ARBA" id="ARBA00022723"/>
    </source>
</evidence>
<dbReference type="EMBL" id="CP136958">
    <property type="protein sequence ID" value="WOT01689.1"/>
    <property type="molecule type" value="Genomic_DNA"/>
</dbReference>
<evidence type="ECO:0000313" key="9">
    <source>
        <dbReference type="Proteomes" id="UP000234560"/>
    </source>
</evidence>
<comment type="subunit">
    <text evidence="6">Homodimer.</text>
</comment>
<dbReference type="Gene3D" id="3.40.50.1220">
    <property type="entry name" value="TPP-binding domain"/>
    <property type="match status" value="1"/>
</dbReference>
<dbReference type="InterPro" id="IPR029061">
    <property type="entry name" value="THDP-binding"/>
</dbReference>
<keyword evidence="1 6" id="KW-0808">Transferase</keyword>
<evidence type="ECO:0000256" key="4">
    <source>
        <dbReference type="ARBA" id="ARBA00023052"/>
    </source>
</evidence>
<keyword evidence="4 6" id="KW-0786">Thiamine pyrophosphate</keyword>
<dbReference type="CDD" id="cd02009">
    <property type="entry name" value="TPP_SHCHC_synthase"/>
    <property type="match status" value="1"/>
</dbReference>
<reference evidence="8" key="1">
    <citation type="submission" date="2017-12" db="EMBL/GenBank/DDBJ databases">
        <authorList>
            <person name="Thomas-White K."/>
            <person name="Wolfe A.J."/>
        </authorList>
    </citation>
    <scope>NUCLEOTIDE SEQUENCE</scope>
    <source>
        <strain evidence="8">UMB0763</strain>
    </source>
</reference>
<keyword evidence="5 6" id="KW-0464">Manganese</keyword>
<evidence type="ECO:0000256" key="3">
    <source>
        <dbReference type="ARBA" id="ARBA00022842"/>
    </source>
</evidence>
<proteinExistence type="inferred from homology"/>
<comment type="pathway">
    <text evidence="6">Quinol/quinone metabolism; menaquinone biosynthesis.</text>
</comment>
<reference evidence="8" key="2">
    <citation type="submission" date="2023-10" db="EMBL/GenBank/DDBJ databases">
        <authorList>
            <person name="Choi B."/>
        </authorList>
    </citation>
    <scope>NUCLEOTIDE SEQUENCE</scope>
    <source>
        <strain evidence="8">UMB0763</strain>
    </source>
</reference>
<comment type="cofactor">
    <cofactor evidence="6">
        <name>thiamine diphosphate</name>
        <dbReference type="ChEBI" id="CHEBI:58937"/>
    </cofactor>
    <text evidence="6">Binds 1 thiamine pyrophosphate per subunit.</text>
</comment>
<keyword evidence="6" id="KW-0474">Menaquinone biosynthesis</keyword>
<gene>
    <name evidence="6 8" type="primary">menD</name>
    <name evidence="8" type="ORF">CYJ47_10510</name>
</gene>
<comment type="pathway">
    <text evidence="6">Quinol/quinone metabolism; 1,4-dihydroxy-2-naphthoate biosynthesis; 1,4-dihydroxy-2-naphthoate from chorismate: step 2/7.</text>
</comment>
<dbReference type="PIRSF" id="PIRSF004983">
    <property type="entry name" value="MenD"/>
    <property type="match status" value="1"/>
</dbReference>
<dbReference type="InterPro" id="IPR004433">
    <property type="entry name" value="MenaQ_synth_MenD"/>
</dbReference>
<comment type="cofactor">
    <cofactor evidence="6">
        <name>Mg(2+)</name>
        <dbReference type="ChEBI" id="CHEBI:18420"/>
    </cofactor>
    <cofactor evidence="6">
        <name>Mn(2+)</name>
        <dbReference type="ChEBI" id="CHEBI:29035"/>
    </cofactor>
</comment>
<dbReference type="GO" id="GO:0030976">
    <property type="term" value="F:thiamine pyrophosphate binding"/>
    <property type="evidence" value="ECO:0007669"/>
    <property type="project" value="UniProtKB-UniRule"/>
</dbReference>
<comment type="function">
    <text evidence="6">Catalyzes the thiamine diphosphate-dependent decarboxylation of 2-oxoglutarate and the subsequent addition of the resulting succinic semialdehyde-thiamine pyrophosphate anion to isochorismate to yield 2-succinyl-5-enolpyruvyl-6-hydroxy-3-cyclohexene-1-carboxylate (SEPHCHC).</text>
</comment>
<dbReference type="CDD" id="cd07037">
    <property type="entry name" value="TPP_PYR_MenD"/>
    <property type="match status" value="1"/>
</dbReference>
<dbReference type="KEGG" id="cpyr:CYJ47_10510"/>
<comment type="similarity">
    <text evidence="6">Belongs to the TPP enzyme family. MenD subfamily.</text>
</comment>
<dbReference type="RefSeq" id="WP_101677686.1">
    <property type="nucleotide sequence ID" value="NZ_CP136958.1"/>
</dbReference>
<evidence type="ECO:0000313" key="8">
    <source>
        <dbReference type="EMBL" id="WOT01689.1"/>
    </source>
</evidence>
<sequence>MTSSPELAKKIVADLEHAGVTDIVYCPGSRNAPLALAFAASGLRIHSRIDERSASFTALGMARVTGRPVPVVTTSGTAVANCLPAMIEAYYAAVPFVVLSADRPERYVGTGASQTIVQDKLFEPYAPTVHSMREALAYQQVHINVPFDTPLVGELGDNIQPAETAGKWGTPEVDEREIELDITKNTLVIAGDGAKEIPGLEDVPTLAEPTAPAPYHPVHPLAATMFDQLEKPEQIVVVGHPTLHRDVMKLTNEVPKIIVRQPGEHYVTDPEGTAQEVVTSLKVTGTPRADWVKIVDAASELAAEAVREQLENFTGLTVAAAVADSLYQGNALFVGASNPVRDIHFAGLPFQGVDTYSPRGAAGIDGSVSQAIGVALAHQAQDPTSPTAPRTVALLGDVTFLHDVGGLLTVDGSPRPENLTIVVANDNGGGIFETLEQGAPEYRAMFEPFFGTPHTDVSIERIADAYGIDYCKVVDLPGLQKELDREPTGVRLIEAVTDRDNLRAMHEKMRARMHV</sequence>
<organism evidence="8 9">
    <name type="scientific">Corynebacterium pyruviciproducens</name>
    <dbReference type="NCBI Taxonomy" id="598660"/>
    <lineage>
        <taxon>Bacteria</taxon>
        <taxon>Bacillati</taxon>
        <taxon>Actinomycetota</taxon>
        <taxon>Actinomycetes</taxon>
        <taxon>Mycobacteriales</taxon>
        <taxon>Corynebacteriaceae</taxon>
        <taxon>Corynebacterium</taxon>
    </lineage>
</organism>
<dbReference type="NCBIfam" id="TIGR00173">
    <property type="entry name" value="menD"/>
    <property type="match status" value="1"/>
</dbReference>
<dbReference type="HAMAP" id="MF_01659">
    <property type="entry name" value="MenD"/>
    <property type="match status" value="1"/>
</dbReference>